<dbReference type="Pfam" id="PF12697">
    <property type="entry name" value="Abhydrolase_6"/>
    <property type="match status" value="1"/>
</dbReference>
<dbReference type="SUPFAM" id="SSF53474">
    <property type="entry name" value="alpha/beta-Hydrolases"/>
    <property type="match status" value="1"/>
</dbReference>
<feature type="domain" description="AB hydrolase-1" evidence="1">
    <location>
        <begin position="64"/>
        <end position="321"/>
    </location>
</feature>
<sequence length="338" mass="36898">MSLSSTVANLWRAQRSIRHRVVERIGHNSKELPSLGEVDRQFTVHTDAAINVYEVGPRDAEVTVLFAHGFTLTAQSWAFQVRHLRKRHDVRMLIPDLRGHGHSTDGNELSVEATATDLLAILAQEVPRGDVVLVGHSLGVMTMLAVLRRMDASTRARVKGVALVNGAIRAFASAGVATVLTTPPVRLLRRLGKATPKRAERAKDGVEWLLKPVIAAFVYHGALEEGLSDHFDIVDFHAQQIDQTSIKTILGFYDDLARHDETDAAPALAGIPGVVMVGRKDDVTPASQTRQIAEVWPDCTLREVPEAGHMLVVETPEAVNAELTRLLSSIGEQAGQQP</sequence>
<comment type="caution">
    <text evidence="2">The sequence shown here is derived from an EMBL/GenBank/DDBJ whole genome shotgun (WGS) entry which is preliminary data.</text>
</comment>
<dbReference type="GO" id="GO:0016787">
    <property type="term" value="F:hydrolase activity"/>
    <property type="evidence" value="ECO:0007669"/>
    <property type="project" value="UniProtKB-KW"/>
</dbReference>
<reference evidence="2 3" key="1">
    <citation type="journal article" date="2018" name="Syst. Appl. Microbiol.">
        <title>Corynebacterium heidelbergense sp. nov., isolated from the preen glands of Egyptian geese (Alopochen aegyptiacus).</title>
        <authorList>
            <person name="Braun M.S."/>
            <person name="Wang E."/>
            <person name="Zimmermann S."/>
            <person name="Wink M."/>
        </authorList>
    </citation>
    <scope>NUCLEOTIDE SEQUENCE [LARGE SCALE GENOMIC DNA]</scope>
    <source>
        <strain evidence="2 3">DSM 104638</strain>
    </source>
</reference>
<dbReference type="GO" id="GO:0016020">
    <property type="term" value="C:membrane"/>
    <property type="evidence" value="ECO:0007669"/>
    <property type="project" value="TreeGrafter"/>
</dbReference>
<dbReference type="InterPro" id="IPR029058">
    <property type="entry name" value="AB_hydrolase_fold"/>
</dbReference>
<dbReference type="PANTHER" id="PTHR43798:SF33">
    <property type="entry name" value="HYDROLASE, PUTATIVE (AFU_ORTHOLOGUE AFUA_2G14860)-RELATED"/>
    <property type="match status" value="1"/>
</dbReference>
<dbReference type="InterPro" id="IPR000639">
    <property type="entry name" value="Epox_hydrolase-like"/>
</dbReference>
<dbReference type="PRINTS" id="PR00412">
    <property type="entry name" value="EPOXHYDRLASE"/>
</dbReference>
<dbReference type="OrthoDB" id="5422338at2"/>
<keyword evidence="2" id="KW-0378">Hydrolase</keyword>
<gene>
    <name evidence="2" type="ORF">CWC39_05710</name>
</gene>
<dbReference type="InterPro" id="IPR000073">
    <property type="entry name" value="AB_hydrolase_1"/>
</dbReference>
<dbReference type="InterPro" id="IPR050266">
    <property type="entry name" value="AB_hydrolase_sf"/>
</dbReference>
<evidence type="ECO:0000313" key="2">
    <source>
        <dbReference type="EMBL" id="RAV33964.1"/>
    </source>
</evidence>
<organism evidence="2 3">
    <name type="scientific">Corynebacterium heidelbergense</name>
    <dbReference type="NCBI Taxonomy" id="2055947"/>
    <lineage>
        <taxon>Bacteria</taxon>
        <taxon>Bacillati</taxon>
        <taxon>Actinomycetota</taxon>
        <taxon>Actinomycetes</taxon>
        <taxon>Mycobacteriales</taxon>
        <taxon>Corynebacteriaceae</taxon>
        <taxon>Corynebacterium</taxon>
    </lineage>
</organism>
<dbReference type="Proteomes" id="UP000251047">
    <property type="component" value="Unassembled WGS sequence"/>
</dbReference>
<name>A0A364VBH0_9CORY</name>
<dbReference type="PANTHER" id="PTHR43798">
    <property type="entry name" value="MONOACYLGLYCEROL LIPASE"/>
    <property type="match status" value="1"/>
</dbReference>
<proteinExistence type="predicted"/>
<evidence type="ECO:0000259" key="1">
    <source>
        <dbReference type="Pfam" id="PF12697"/>
    </source>
</evidence>
<protein>
    <submittedName>
        <fullName evidence="2">Alpha/beta hydrolase</fullName>
    </submittedName>
</protein>
<accession>A0A364VBH0</accession>
<dbReference type="RefSeq" id="WP_112769546.1">
    <property type="nucleotide sequence ID" value="NZ_CP063191.1"/>
</dbReference>
<dbReference type="Gene3D" id="3.40.50.1820">
    <property type="entry name" value="alpha/beta hydrolase"/>
    <property type="match status" value="1"/>
</dbReference>
<dbReference type="EMBL" id="PHQP01000035">
    <property type="protein sequence ID" value="RAV33964.1"/>
    <property type="molecule type" value="Genomic_DNA"/>
</dbReference>
<evidence type="ECO:0000313" key="3">
    <source>
        <dbReference type="Proteomes" id="UP000251047"/>
    </source>
</evidence>
<dbReference type="AlphaFoldDB" id="A0A364VBH0"/>